<evidence type="ECO:0000313" key="2">
    <source>
        <dbReference type="EMBL" id="CAF3643949.1"/>
    </source>
</evidence>
<organism evidence="1 3">
    <name type="scientific">Didymodactylos carnosus</name>
    <dbReference type="NCBI Taxonomy" id="1234261"/>
    <lineage>
        <taxon>Eukaryota</taxon>
        <taxon>Metazoa</taxon>
        <taxon>Spiralia</taxon>
        <taxon>Gnathifera</taxon>
        <taxon>Rotifera</taxon>
        <taxon>Eurotatoria</taxon>
        <taxon>Bdelloidea</taxon>
        <taxon>Philodinida</taxon>
        <taxon>Philodinidae</taxon>
        <taxon>Didymodactylos</taxon>
    </lineage>
</organism>
<dbReference type="EMBL" id="CAJOBA010002412">
    <property type="protein sequence ID" value="CAF3643949.1"/>
    <property type="molecule type" value="Genomic_DNA"/>
</dbReference>
<dbReference type="Proteomes" id="UP000677228">
    <property type="component" value="Unassembled WGS sequence"/>
</dbReference>
<dbReference type="AlphaFoldDB" id="A0A8S2DCI8"/>
<evidence type="ECO:0000313" key="3">
    <source>
        <dbReference type="Proteomes" id="UP000677228"/>
    </source>
</evidence>
<protein>
    <recommendedName>
        <fullName evidence="4">SWIM-type domain-containing protein</fullName>
    </recommendedName>
</protein>
<sequence length="141" mass="16227">MLTQLNSINKVKKRLETDGLTHHSKWKDCNAQYQSFPQLDEQDLCDITFGVFQVKLAPSYVREHLIPSKTFSQDYEFIIQRAENVKDLVKVKYQSRHGNSETYNTYIEYSNHAPNPISGWYCTCISGERTVGCCCHVAATL</sequence>
<reference evidence="1" key="1">
    <citation type="submission" date="2021-02" db="EMBL/GenBank/DDBJ databases">
        <authorList>
            <person name="Nowell W R."/>
        </authorList>
    </citation>
    <scope>NUCLEOTIDE SEQUENCE</scope>
</reference>
<evidence type="ECO:0000313" key="1">
    <source>
        <dbReference type="EMBL" id="CAF0858952.1"/>
    </source>
</evidence>
<proteinExistence type="predicted"/>
<accession>A0A8S2DCI8</accession>
<dbReference type="EMBL" id="CAJNOK010002412">
    <property type="protein sequence ID" value="CAF0858952.1"/>
    <property type="molecule type" value="Genomic_DNA"/>
</dbReference>
<evidence type="ECO:0008006" key="4">
    <source>
        <dbReference type="Google" id="ProtNLM"/>
    </source>
</evidence>
<gene>
    <name evidence="1" type="ORF">OVA965_LOCUS7537</name>
    <name evidence="2" type="ORF">TMI583_LOCUS7532</name>
</gene>
<dbReference type="Proteomes" id="UP000682733">
    <property type="component" value="Unassembled WGS sequence"/>
</dbReference>
<name>A0A8S2DCI8_9BILA</name>
<comment type="caution">
    <text evidence="1">The sequence shown here is derived from an EMBL/GenBank/DDBJ whole genome shotgun (WGS) entry which is preliminary data.</text>
</comment>